<feature type="region of interest" description="Disordered" evidence="1">
    <location>
        <begin position="229"/>
        <end position="282"/>
    </location>
</feature>
<name>A0AA39AHE8_VITRO</name>
<feature type="compositionally biased region" description="Basic and acidic residues" evidence="1">
    <location>
        <begin position="450"/>
        <end position="459"/>
    </location>
</feature>
<organism evidence="2 3">
    <name type="scientific">Vitis rotundifolia</name>
    <name type="common">Muscadine grape</name>
    <dbReference type="NCBI Taxonomy" id="103349"/>
    <lineage>
        <taxon>Eukaryota</taxon>
        <taxon>Viridiplantae</taxon>
        <taxon>Streptophyta</taxon>
        <taxon>Embryophyta</taxon>
        <taxon>Tracheophyta</taxon>
        <taxon>Spermatophyta</taxon>
        <taxon>Magnoliopsida</taxon>
        <taxon>eudicotyledons</taxon>
        <taxon>Gunneridae</taxon>
        <taxon>Pentapetalae</taxon>
        <taxon>rosids</taxon>
        <taxon>Vitales</taxon>
        <taxon>Vitaceae</taxon>
        <taxon>Viteae</taxon>
        <taxon>Vitis</taxon>
    </lineage>
</organism>
<evidence type="ECO:0008006" key="4">
    <source>
        <dbReference type="Google" id="ProtNLM"/>
    </source>
</evidence>
<protein>
    <recommendedName>
        <fullName evidence="4">DUF4283 domain-containing protein</fullName>
    </recommendedName>
</protein>
<evidence type="ECO:0000256" key="1">
    <source>
        <dbReference type="SAM" id="MobiDB-lite"/>
    </source>
</evidence>
<evidence type="ECO:0000313" key="3">
    <source>
        <dbReference type="Proteomes" id="UP001168098"/>
    </source>
</evidence>
<keyword evidence="3" id="KW-1185">Reference proteome</keyword>
<evidence type="ECO:0000313" key="2">
    <source>
        <dbReference type="EMBL" id="KAJ9707688.1"/>
    </source>
</evidence>
<proteinExistence type="predicted"/>
<gene>
    <name evidence="2" type="ORF">PVL29_002641</name>
</gene>
<reference evidence="2 3" key="1">
    <citation type="journal article" date="2023" name="BMC Biotechnol.">
        <title>Vitis rotundifolia cv Carlos genome sequencing.</title>
        <authorList>
            <person name="Huff M."/>
            <person name="Hulse-Kemp A."/>
            <person name="Scheffler B."/>
            <person name="Youngblood R."/>
            <person name="Simpson S."/>
            <person name="Babiker E."/>
            <person name="Staton M."/>
        </authorList>
    </citation>
    <scope>NUCLEOTIDE SEQUENCE [LARGE SCALE GENOMIC DNA]</scope>
    <source>
        <tissue evidence="2">Leaf</tissue>
    </source>
</reference>
<feature type="region of interest" description="Disordered" evidence="1">
    <location>
        <begin position="601"/>
        <end position="636"/>
    </location>
</feature>
<sequence length="667" mass="73510">MMGTRRMVSVTPISAYKGCFFVDSARRAEWFQERGSISVRGWSIFLRRWSPSENKFVFGKFRRGWLELKGLPFHLWDEEQLKFILKKWGRVTKVAKESLKFADLTKVKLWVEMCPNVVLPALLEVEDGAWTFTVAVSVTGDVEEDSITPESDRRRDGLVNMGGYVSQWSKNAERLRGRDNEYYSRRPLPQPRNLSKLASKREVGRGGRQLGSEEGNFIGLTEFEPLTKAQTEKAQRGKSLCGPQDDPGDFRAQLPSSSSRQQGGSSAKATPQSSSSPDPVVGRAGVVVLTGEGGRAFEIKAQSPPTLSPPSDEVTGRVLKGPSRLGQILKGKKPSVEKDWPRREEDDAAARGNIPEGQPRGLSQKVEPAVTKRMWTTLFPPSSDRRQERRRRSEPIIPAKQPSASEARPMEEDVAAGSKSGRDDTTTPLFRCLLRKRGNGEGTSSSRGNLRFEEDKDSSMGRVGSDFRGLTVTGSLSNPEIRGKGLVFEGFCEFPGMENSEVCMSSLSQPPESSSAPHCGQFLPLENRVPLSPPSSSPSGLDLLNSVHIPQIPMENRVFSEFLANKDVVGNFFQNFVGIPVHDEVGNQIAIPNQMSECVTPCTPKSSMPKEGSNRGSGSQGATVDSPSGEFHMDGLSPWKMAKAREVLNSLDIKVYSRRKNRSSTGN</sequence>
<feature type="compositionally biased region" description="Basic and acidic residues" evidence="1">
    <location>
        <begin position="383"/>
        <end position="394"/>
    </location>
</feature>
<accession>A0AA39AHE8</accession>
<feature type="compositionally biased region" description="Low complexity" evidence="1">
    <location>
        <begin position="256"/>
        <end position="277"/>
    </location>
</feature>
<dbReference type="AlphaFoldDB" id="A0AA39AHE8"/>
<comment type="caution">
    <text evidence="2">The sequence shown here is derived from an EMBL/GenBank/DDBJ whole genome shotgun (WGS) entry which is preliminary data.</text>
</comment>
<feature type="compositionally biased region" description="Polar residues" evidence="1">
    <location>
        <begin position="614"/>
        <end position="626"/>
    </location>
</feature>
<feature type="region of interest" description="Disordered" evidence="1">
    <location>
        <begin position="296"/>
        <end position="461"/>
    </location>
</feature>
<feature type="region of interest" description="Disordered" evidence="1">
    <location>
        <begin position="180"/>
        <end position="217"/>
    </location>
</feature>
<dbReference type="EMBL" id="JARBHA010000002">
    <property type="protein sequence ID" value="KAJ9707688.1"/>
    <property type="molecule type" value="Genomic_DNA"/>
</dbReference>
<dbReference type="Proteomes" id="UP001168098">
    <property type="component" value="Unassembled WGS sequence"/>
</dbReference>
<feature type="compositionally biased region" description="Basic and acidic residues" evidence="1">
    <location>
        <begin position="334"/>
        <end position="349"/>
    </location>
</feature>